<evidence type="ECO:0000313" key="1">
    <source>
        <dbReference type="EMBL" id="ROI08144.1"/>
    </source>
</evidence>
<name>A0A3N0WSR8_9FLAO</name>
<proteinExistence type="predicted"/>
<comment type="caution">
    <text evidence="1">The sequence shown here is derived from an EMBL/GenBank/DDBJ whole genome shotgun (WGS) entry which is preliminary data.</text>
</comment>
<dbReference type="RefSeq" id="WP_123266450.1">
    <property type="nucleotide sequence ID" value="NZ_RJUG01000004.1"/>
</dbReference>
<sequence>MKINKKLINTVAACAIAFGTISCKDDFFDVNENPNNPSVSTPKLSLPVAQQTIAALKGTSENYVGNFFMYNWATPSNWSANQEYARYNITSNFQPGIFESSYGLAFRNLTYIENYTDPTGAVDYSFYKGISKVLKAFQYQKLVDFYGDVPYSEANLRGANTTPKYDKAQDIYAANIKELTDVVAFFDNMPANAQNPGAQDIIFKGDKTKWQQFANSIKLRYLMRLTNTGQNDYIKSEIAKITANGKGFITANASANPGYADAADQQNPFYGYFRKVATGLETDRADYTVATDFIVDFLKSKNDPRLERLYAPAKASGEYKGVQQNTALPGKGFTSNDLSKVGPGLLKSASQDQPLMLLSDVLFLQAEAVYRGFLEGNAETLYNSAITESFKYLAVPDAVVAATTYYSQPSVAYAASSNKIESIITQKYIALNGTDGEETWFEYNRTGYPANLPIPVDAAAAGRTVRPYRLLYPSSEIARNANNVPAQTAETVFSTKIFWQK</sequence>
<dbReference type="PROSITE" id="PS51257">
    <property type="entry name" value="PROKAR_LIPOPROTEIN"/>
    <property type="match status" value="1"/>
</dbReference>
<protein>
    <submittedName>
        <fullName evidence="1">SusD/RagB family nutrient-binding outer membrane lipoprotein</fullName>
    </submittedName>
</protein>
<gene>
    <name evidence="1" type="ORF">EGI11_10885</name>
</gene>
<reference evidence="2" key="1">
    <citation type="submission" date="2018-11" db="EMBL/GenBank/DDBJ databases">
        <title>Proposal to divide the Flavobacteriaceae and reorganize its genera based on Amino Acid Identity values calculated from whole genome sequences.</title>
        <authorList>
            <person name="Nicholson A.C."/>
            <person name="Gulvik C.A."/>
            <person name="Whitney A.M."/>
            <person name="Humrighouse B.W."/>
            <person name="Bell M."/>
            <person name="Holmens B."/>
            <person name="Steigerwalt A."/>
            <person name="Villarma A."/>
            <person name="Sheth M."/>
            <person name="Batra D."/>
            <person name="Pryor J."/>
            <person name="Bernardet J.-F."/>
            <person name="Hugo C."/>
            <person name="Kampfer P."/>
            <person name="Newman J."/>
            <person name="Mcquiston J.R."/>
        </authorList>
    </citation>
    <scope>NUCLEOTIDE SEQUENCE [LARGE SCALE GENOMIC DNA]</scope>
    <source>
        <strain evidence="2">H3056</strain>
    </source>
</reference>
<keyword evidence="1" id="KW-0449">Lipoprotein</keyword>
<dbReference type="EMBL" id="RJUG01000004">
    <property type="protein sequence ID" value="ROI08144.1"/>
    <property type="molecule type" value="Genomic_DNA"/>
</dbReference>
<dbReference type="Pfam" id="PF12771">
    <property type="entry name" value="SusD-like_2"/>
    <property type="match status" value="1"/>
</dbReference>
<organism evidence="1 2">
    <name type="scientific">Kaistella daneshvariae</name>
    <dbReference type="NCBI Taxonomy" id="2487074"/>
    <lineage>
        <taxon>Bacteria</taxon>
        <taxon>Pseudomonadati</taxon>
        <taxon>Bacteroidota</taxon>
        <taxon>Flavobacteriia</taxon>
        <taxon>Flavobacteriales</taxon>
        <taxon>Weeksellaceae</taxon>
        <taxon>Chryseobacterium group</taxon>
        <taxon>Kaistella</taxon>
    </lineage>
</organism>
<dbReference type="Gene3D" id="1.25.40.390">
    <property type="match status" value="1"/>
</dbReference>
<dbReference type="SUPFAM" id="SSF48452">
    <property type="entry name" value="TPR-like"/>
    <property type="match status" value="1"/>
</dbReference>
<accession>A0A3N0WSR8</accession>
<dbReference type="InterPro" id="IPR041662">
    <property type="entry name" value="SusD-like_2"/>
</dbReference>
<dbReference type="Proteomes" id="UP000270224">
    <property type="component" value="Unassembled WGS sequence"/>
</dbReference>
<dbReference type="OrthoDB" id="725917at2"/>
<dbReference type="InterPro" id="IPR011990">
    <property type="entry name" value="TPR-like_helical_dom_sf"/>
</dbReference>
<dbReference type="AlphaFoldDB" id="A0A3N0WSR8"/>
<evidence type="ECO:0000313" key="2">
    <source>
        <dbReference type="Proteomes" id="UP000270224"/>
    </source>
</evidence>